<keyword evidence="2" id="KW-0489">Methyltransferase</keyword>
<evidence type="ECO:0000256" key="1">
    <source>
        <dbReference type="ARBA" id="ARBA00001966"/>
    </source>
</evidence>
<dbReference type="CDD" id="cd02068">
    <property type="entry name" value="radical_SAM_B12_BD"/>
    <property type="match status" value="1"/>
</dbReference>
<feature type="domain" description="B12-binding" evidence="8">
    <location>
        <begin position="1"/>
        <end position="150"/>
    </location>
</feature>
<evidence type="ECO:0000256" key="5">
    <source>
        <dbReference type="ARBA" id="ARBA00022723"/>
    </source>
</evidence>
<evidence type="ECO:0000259" key="8">
    <source>
        <dbReference type="PROSITE" id="PS51332"/>
    </source>
</evidence>
<dbReference type="GO" id="GO:0016740">
    <property type="term" value="F:transferase activity"/>
    <property type="evidence" value="ECO:0007669"/>
    <property type="project" value="UniProtKB-KW"/>
</dbReference>
<keyword evidence="3 9" id="KW-0808">Transferase</keyword>
<dbReference type="SFLD" id="SFLDS00029">
    <property type="entry name" value="Radical_SAM"/>
    <property type="match status" value="1"/>
</dbReference>
<dbReference type="Gene3D" id="3.40.50.280">
    <property type="entry name" value="Cobalamin-binding domain"/>
    <property type="match status" value="1"/>
</dbReference>
<dbReference type="GO" id="GO:0031419">
    <property type="term" value="F:cobalamin binding"/>
    <property type="evidence" value="ECO:0007669"/>
    <property type="project" value="InterPro"/>
</dbReference>
<dbReference type="PANTHER" id="PTHR43409:SF7">
    <property type="entry name" value="BLL1977 PROTEIN"/>
    <property type="match status" value="1"/>
</dbReference>
<keyword evidence="5" id="KW-0479">Metal-binding</keyword>
<evidence type="ECO:0000256" key="2">
    <source>
        <dbReference type="ARBA" id="ARBA00022603"/>
    </source>
</evidence>
<dbReference type="Pfam" id="PF02310">
    <property type="entry name" value="B12-binding"/>
    <property type="match status" value="1"/>
</dbReference>
<comment type="cofactor">
    <cofactor evidence="1">
        <name>[4Fe-4S] cluster</name>
        <dbReference type="ChEBI" id="CHEBI:49883"/>
    </cofactor>
</comment>
<dbReference type="InterPro" id="IPR007197">
    <property type="entry name" value="rSAM"/>
</dbReference>
<dbReference type="AlphaFoldDB" id="A0A174HM04"/>
<dbReference type="PROSITE" id="PS51332">
    <property type="entry name" value="B12_BINDING"/>
    <property type="match status" value="1"/>
</dbReference>
<dbReference type="RefSeq" id="WP_055059031.1">
    <property type="nucleotide sequence ID" value="NZ_CYZP01000070.1"/>
</dbReference>
<keyword evidence="4" id="KW-0949">S-adenosyl-L-methionine</keyword>
<evidence type="ECO:0000256" key="7">
    <source>
        <dbReference type="ARBA" id="ARBA00023014"/>
    </source>
</evidence>
<evidence type="ECO:0000256" key="3">
    <source>
        <dbReference type="ARBA" id="ARBA00022679"/>
    </source>
</evidence>
<keyword evidence="7" id="KW-0411">Iron-sulfur</keyword>
<dbReference type="SUPFAM" id="SSF102114">
    <property type="entry name" value="Radical SAM enzymes"/>
    <property type="match status" value="1"/>
</dbReference>
<accession>A0A174HM04</accession>
<dbReference type="Pfam" id="PF04055">
    <property type="entry name" value="Radical_SAM"/>
    <property type="match status" value="1"/>
</dbReference>
<dbReference type="InterPro" id="IPR051198">
    <property type="entry name" value="BchE-like"/>
</dbReference>
<dbReference type="InterPro" id="IPR058240">
    <property type="entry name" value="rSAM_sf"/>
</dbReference>
<dbReference type="InterPro" id="IPR006638">
    <property type="entry name" value="Elp3/MiaA/NifB-like_rSAM"/>
</dbReference>
<dbReference type="Proteomes" id="UP000095645">
    <property type="component" value="Unassembled WGS sequence"/>
</dbReference>
<organism evidence="9 10">
    <name type="scientific">Blautia obeum</name>
    <dbReference type="NCBI Taxonomy" id="40520"/>
    <lineage>
        <taxon>Bacteria</taxon>
        <taxon>Bacillati</taxon>
        <taxon>Bacillota</taxon>
        <taxon>Clostridia</taxon>
        <taxon>Lachnospirales</taxon>
        <taxon>Lachnospiraceae</taxon>
        <taxon>Blautia</taxon>
    </lineage>
</organism>
<dbReference type="InterPro" id="IPR023404">
    <property type="entry name" value="rSAM_horseshoe"/>
</dbReference>
<dbReference type="SMART" id="SM00729">
    <property type="entry name" value="Elp3"/>
    <property type="match status" value="1"/>
</dbReference>
<dbReference type="EMBL" id="CYZP01000070">
    <property type="protein sequence ID" value="CUO74130.1"/>
    <property type="molecule type" value="Genomic_DNA"/>
</dbReference>
<keyword evidence="6" id="KW-0408">Iron</keyword>
<sequence length="456" mass="52398">MNILLISLPEKNKDMKLEATEVLPLALYSLSSVLKCQGYEVSIIDPCEFVYLDEKENAETTCVTLIEECLEEGYDIVGFSVNTFNWGITKTVVNQISWKKNTTVVLGGLHVSVFDEYSLLTTKADIIMRGEGELTWCELVATLKNVAPLDTIKGITYKSGKNIIRNPDRGAMTIEDLEALPLPDYELLPIDNPYVEMPVESSRGCQFSCSFCSIPHRHNWRGLCEIQVIERVKHAKRHMKNIMRGGNILFVDDCFSMHPKRAIKILDALHKCYGEEMKYFIEARISNILSGEFLEGFQRNLISQMQIGVECGYDEGLKKIKKGLTIAQLYKGLRIIEEKGLSSVANLSFIIGFPWEDFGTIEKTLDTVEYIVNRFGILCRVNWFMLLPSDIWWERKKYGINVESDIYDNPSWRYDTDIFYSTHPLISEEEINRIEKRIKLIYACTKKISYNRTFAI</sequence>
<gene>
    <name evidence="9" type="ORF">ERS852476_03786</name>
</gene>
<dbReference type="InterPro" id="IPR034466">
    <property type="entry name" value="Methyltransferase_Class_B"/>
</dbReference>
<evidence type="ECO:0000256" key="6">
    <source>
        <dbReference type="ARBA" id="ARBA00023004"/>
    </source>
</evidence>
<evidence type="ECO:0000313" key="10">
    <source>
        <dbReference type="Proteomes" id="UP000095645"/>
    </source>
</evidence>
<dbReference type="Gene3D" id="3.80.30.20">
    <property type="entry name" value="tm_1862 like domain"/>
    <property type="match status" value="1"/>
</dbReference>
<name>A0A174HM04_9FIRM</name>
<dbReference type="InterPro" id="IPR006158">
    <property type="entry name" value="Cobalamin-bd"/>
</dbReference>
<reference evidence="9 10" key="1">
    <citation type="submission" date="2015-09" db="EMBL/GenBank/DDBJ databases">
        <authorList>
            <consortium name="Pathogen Informatics"/>
        </authorList>
    </citation>
    <scope>NUCLEOTIDE SEQUENCE [LARGE SCALE GENOMIC DNA]</scope>
    <source>
        <strain evidence="9 10">2789STDY5834861</strain>
    </source>
</reference>
<dbReference type="SFLD" id="SFLDG01123">
    <property type="entry name" value="methyltransferase_(Class_B)"/>
    <property type="match status" value="1"/>
</dbReference>
<dbReference type="GO" id="GO:0046872">
    <property type="term" value="F:metal ion binding"/>
    <property type="evidence" value="ECO:0007669"/>
    <property type="project" value="UniProtKB-KW"/>
</dbReference>
<dbReference type="GO" id="GO:0051539">
    <property type="term" value="F:4 iron, 4 sulfur cluster binding"/>
    <property type="evidence" value="ECO:0007669"/>
    <property type="project" value="UniProtKB-KW"/>
</dbReference>
<evidence type="ECO:0000256" key="4">
    <source>
        <dbReference type="ARBA" id="ARBA00022691"/>
    </source>
</evidence>
<dbReference type="SFLD" id="SFLDG01082">
    <property type="entry name" value="B12-binding_domain_containing"/>
    <property type="match status" value="1"/>
</dbReference>
<dbReference type="PANTHER" id="PTHR43409">
    <property type="entry name" value="ANAEROBIC MAGNESIUM-PROTOPORPHYRIN IX MONOMETHYL ESTER CYCLASE-RELATED"/>
    <property type="match status" value="1"/>
</dbReference>
<proteinExistence type="predicted"/>
<protein>
    <submittedName>
        <fullName evidence="9">(Dimethylallyl)adenosine tRNA methylthiotransferase</fullName>
    </submittedName>
</protein>
<evidence type="ECO:0000313" key="9">
    <source>
        <dbReference type="EMBL" id="CUO74130.1"/>
    </source>
</evidence>